<dbReference type="SUPFAM" id="SSF52402">
    <property type="entry name" value="Adenine nucleotide alpha hydrolases-like"/>
    <property type="match status" value="1"/>
</dbReference>
<dbReference type="EC" id="6.3.4.20" evidence="9"/>
<evidence type="ECO:0000256" key="2">
    <source>
        <dbReference type="ARBA" id="ARBA00022598"/>
    </source>
</evidence>
<evidence type="ECO:0000313" key="11">
    <source>
        <dbReference type="EMBL" id="SFA57805.1"/>
    </source>
</evidence>
<dbReference type="RefSeq" id="WP_090986820.1">
    <property type="nucleotide sequence ID" value="NZ_FOJM01000018.1"/>
</dbReference>
<evidence type="ECO:0000256" key="10">
    <source>
        <dbReference type="ARBA" id="ARBA00047890"/>
    </source>
</evidence>
<evidence type="ECO:0000256" key="3">
    <source>
        <dbReference type="ARBA" id="ARBA00022723"/>
    </source>
</evidence>
<evidence type="ECO:0000256" key="8">
    <source>
        <dbReference type="ARBA" id="ARBA00037993"/>
    </source>
</evidence>
<gene>
    <name evidence="11" type="ORF">SAMN04488511_1188</name>
</gene>
<keyword evidence="7" id="KW-0067">ATP-binding</keyword>
<accession>A0A1I0U1A0</accession>
<dbReference type="Gene3D" id="3.40.50.620">
    <property type="entry name" value="HUPs"/>
    <property type="match status" value="1"/>
</dbReference>
<keyword evidence="5" id="KW-0671">Queuosine biosynthesis</keyword>
<comment type="catalytic activity">
    <reaction evidence="10">
        <text>7-carboxy-7-carbaguanine + NH4(+) + 2 ATP = 7-cyano-7-carbaguanine + 2 AMP + 2 diphosphate + 2 H(+)</text>
        <dbReference type="Rhea" id="RHEA:27982"/>
        <dbReference type="ChEBI" id="CHEBI:15378"/>
        <dbReference type="ChEBI" id="CHEBI:28938"/>
        <dbReference type="ChEBI" id="CHEBI:30616"/>
        <dbReference type="ChEBI" id="CHEBI:33019"/>
        <dbReference type="ChEBI" id="CHEBI:45075"/>
        <dbReference type="ChEBI" id="CHEBI:61036"/>
        <dbReference type="ChEBI" id="CHEBI:456215"/>
        <dbReference type="EC" id="6.3.4.20"/>
    </reaction>
</comment>
<proteinExistence type="inferred from homology"/>
<dbReference type="GO" id="GO:0046872">
    <property type="term" value="F:metal ion binding"/>
    <property type="evidence" value="ECO:0007669"/>
    <property type="project" value="UniProtKB-KW"/>
</dbReference>
<evidence type="ECO:0000256" key="9">
    <source>
        <dbReference type="ARBA" id="ARBA00039149"/>
    </source>
</evidence>
<organism evidence="11 12">
    <name type="scientific">Pedobacter suwonensis</name>
    <dbReference type="NCBI Taxonomy" id="332999"/>
    <lineage>
        <taxon>Bacteria</taxon>
        <taxon>Pseudomonadati</taxon>
        <taxon>Bacteroidota</taxon>
        <taxon>Sphingobacteriia</taxon>
        <taxon>Sphingobacteriales</taxon>
        <taxon>Sphingobacteriaceae</taxon>
        <taxon>Pedobacter</taxon>
    </lineage>
</organism>
<evidence type="ECO:0000256" key="7">
    <source>
        <dbReference type="ARBA" id="ARBA00022840"/>
    </source>
</evidence>
<dbReference type="EMBL" id="FOJM01000018">
    <property type="protein sequence ID" value="SFA57805.1"/>
    <property type="molecule type" value="Genomic_DNA"/>
</dbReference>
<keyword evidence="3" id="KW-0479">Metal-binding</keyword>
<dbReference type="GO" id="GO:0008616">
    <property type="term" value="P:tRNA queuosine(34) biosynthetic process"/>
    <property type="evidence" value="ECO:0007669"/>
    <property type="project" value="UniProtKB-KW"/>
</dbReference>
<reference evidence="12" key="1">
    <citation type="submission" date="2016-10" db="EMBL/GenBank/DDBJ databases">
        <authorList>
            <person name="Varghese N."/>
            <person name="Submissions S."/>
        </authorList>
    </citation>
    <scope>NUCLEOTIDE SEQUENCE [LARGE SCALE GENOMIC DNA]</scope>
    <source>
        <strain evidence="12">DSM 18130</strain>
    </source>
</reference>
<dbReference type="OrthoDB" id="1426978at2"/>
<dbReference type="GO" id="GO:0005524">
    <property type="term" value="F:ATP binding"/>
    <property type="evidence" value="ECO:0007669"/>
    <property type="project" value="UniProtKB-KW"/>
</dbReference>
<comment type="similarity">
    <text evidence="8">Belongs to the QueC family.</text>
</comment>
<keyword evidence="2" id="KW-0436">Ligase</keyword>
<keyword evidence="12" id="KW-1185">Reference proteome</keyword>
<evidence type="ECO:0000313" key="12">
    <source>
        <dbReference type="Proteomes" id="UP000198836"/>
    </source>
</evidence>
<dbReference type="PANTHER" id="PTHR42914:SF1">
    <property type="entry name" value="7-CYANO-7-DEAZAGUANINE SYNTHASE"/>
    <property type="match status" value="1"/>
</dbReference>
<dbReference type="PANTHER" id="PTHR42914">
    <property type="entry name" value="7-CYANO-7-DEAZAGUANINE SYNTHASE"/>
    <property type="match status" value="1"/>
</dbReference>
<evidence type="ECO:0000256" key="4">
    <source>
        <dbReference type="ARBA" id="ARBA00022741"/>
    </source>
</evidence>
<dbReference type="STRING" id="332999.SAMN04488511_1188"/>
<keyword evidence="6" id="KW-0862">Zinc</keyword>
<evidence type="ECO:0000256" key="6">
    <source>
        <dbReference type="ARBA" id="ARBA00022833"/>
    </source>
</evidence>
<dbReference type="Pfam" id="PF06508">
    <property type="entry name" value="QueC"/>
    <property type="match status" value="1"/>
</dbReference>
<keyword evidence="4" id="KW-0547">Nucleotide-binding</keyword>
<dbReference type="AlphaFoldDB" id="A0A1I0U1A0"/>
<evidence type="ECO:0000256" key="1">
    <source>
        <dbReference type="ARBA" id="ARBA00005061"/>
    </source>
</evidence>
<protein>
    <recommendedName>
        <fullName evidence="9">7-cyano-7-deazaguanine synthase</fullName>
        <ecNumber evidence="9">6.3.4.20</ecNumber>
    </recommendedName>
</protein>
<dbReference type="InterPro" id="IPR018317">
    <property type="entry name" value="QueC"/>
</dbReference>
<name>A0A1I0U1A0_9SPHI</name>
<comment type="pathway">
    <text evidence="1">Purine metabolism; 7-cyano-7-deazaguanine biosynthesis.</text>
</comment>
<sequence length="199" mass="22360">MEFVKKATLLSGGVDSICLTYGLMPDIAYTIDYGQTVAEREIYVSKYICELLNIEHKIIQINCRSLGAGTLAGADNLRFAPSEEWWPYRNQLLITFAAMMGIKDGVSDLHLASVKSDKFHKDGTEEFYKLINDTVSYQEGSLKVHCPTLNYYSHELVSKYNVPIDMLTIAHSCHISNLACGKCSGCLKQLKVRHELKID</sequence>
<dbReference type="GO" id="GO:0016874">
    <property type="term" value="F:ligase activity"/>
    <property type="evidence" value="ECO:0007669"/>
    <property type="project" value="UniProtKB-KW"/>
</dbReference>
<dbReference type="InterPro" id="IPR014729">
    <property type="entry name" value="Rossmann-like_a/b/a_fold"/>
</dbReference>
<dbReference type="Proteomes" id="UP000198836">
    <property type="component" value="Unassembled WGS sequence"/>
</dbReference>
<evidence type="ECO:0000256" key="5">
    <source>
        <dbReference type="ARBA" id="ARBA00022785"/>
    </source>
</evidence>